<feature type="compositionally biased region" description="Polar residues" evidence="1">
    <location>
        <begin position="177"/>
        <end position="190"/>
    </location>
</feature>
<gene>
    <name evidence="4" type="ORF">DPMN_103195</name>
</gene>
<comment type="caution">
    <text evidence="4">The sequence shown here is derived from an EMBL/GenBank/DDBJ whole genome shotgun (WGS) entry which is preliminary data.</text>
</comment>
<dbReference type="AlphaFoldDB" id="A0A9D4H807"/>
<reference evidence="4" key="2">
    <citation type="submission" date="2020-11" db="EMBL/GenBank/DDBJ databases">
        <authorList>
            <person name="McCartney M.A."/>
            <person name="Auch B."/>
            <person name="Kono T."/>
            <person name="Mallez S."/>
            <person name="Becker A."/>
            <person name="Gohl D.M."/>
            <person name="Silverstein K.A.T."/>
            <person name="Koren S."/>
            <person name="Bechman K.B."/>
            <person name="Herman A."/>
            <person name="Abrahante J.E."/>
            <person name="Garbe J."/>
        </authorList>
    </citation>
    <scope>NUCLEOTIDE SEQUENCE</scope>
    <source>
        <strain evidence="4">Duluth1</strain>
        <tissue evidence="4">Whole animal</tissue>
    </source>
</reference>
<feature type="region of interest" description="Disordered" evidence="1">
    <location>
        <begin position="172"/>
        <end position="221"/>
    </location>
</feature>
<keyword evidence="3" id="KW-0732">Signal</keyword>
<evidence type="ECO:0000256" key="2">
    <source>
        <dbReference type="SAM" id="Phobius"/>
    </source>
</evidence>
<protein>
    <submittedName>
        <fullName evidence="4">Uncharacterized protein</fullName>
    </submittedName>
</protein>
<keyword evidence="5" id="KW-1185">Reference proteome</keyword>
<accession>A0A9D4H807</accession>
<reference evidence="4" key="1">
    <citation type="journal article" date="2019" name="bioRxiv">
        <title>The Genome of the Zebra Mussel, Dreissena polymorpha: A Resource for Invasive Species Research.</title>
        <authorList>
            <person name="McCartney M.A."/>
            <person name="Auch B."/>
            <person name="Kono T."/>
            <person name="Mallez S."/>
            <person name="Zhang Y."/>
            <person name="Obille A."/>
            <person name="Becker A."/>
            <person name="Abrahante J.E."/>
            <person name="Garbe J."/>
            <person name="Badalamenti J.P."/>
            <person name="Herman A."/>
            <person name="Mangelson H."/>
            <person name="Liachko I."/>
            <person name="Sullivan S."/>
            <person name="Sone E.D."/>
            <person name="Koren S."/>
            <person name="Silverstein K.A.T."/>
            <person name="Beckman K.B."/>
            <person name="Gohl D.M."/>
        </authorList>
    </citation>
    <scope>NUCLEOTIDE SEQUENCE</scope>
    <source>
        <strain evidence="4">Duluth1</strain>
        <tissue evidence="4">Whole animal</tissue>
    </source>
</reference>
<evidence type="ECO:0000256" key="3">
    <source>
        <dbReference type="SAM" id="SignalP"/>
    </source>
</evidence>
<evidence type="ECO:0000313" key="4">
    <source>
        <dbReference type="EMBL" id="KAH3829962.1"/>
    </source>
</evidence>
<name>A0A9D4H807_DREPO</name>
<feature type="chain" id="PRO_5038823594" evidence="3">
    <location>
        <begin position="19"/>
        <end position="237"/>
    </location>
</feature>
<organism evidence="4 5">
    <name type="scientific">Dreissena polymorpha</name>
    <name type="common">Zebra mussel</name>
    <name type="synonym">Mytilus polymorpha</name>
    <dbReference type="NCBI Taxonomy" id="45954"/>
    <lineage>
        <taxon>Eukaryota</taxon>
        <taxon>Metazoa</taxon>
        <taxon>Spiralia</taxon>
        <taxon>Lophotrochozoa</taxon>
        <taxon>Mollusca</taxon>
        <taxon>Bivalvia</taxon>
        <taxon>Autobranchia</taxon>
        <taxon>Heteroconchia</taxon>
        <taxon>Euheterodonta</taxon>
        <taxon>Imparidentia</taxon>
        <taxon>Neoheterodontei</taxon>
        <taxon>Myida</taxon>
        <taxon>Dreissenoidea</taxon>
        <taxon>Dreissenidae</taxon>
        <taxon>Dreissena</taxon>
    </lineage>
</organism>
<dbReference type="Proteomes" id="UP000828390">
    <property type="component" value="Unassembled WGS sequence"/>
</dbReference>
<evidence type="ECO:0000313" key="5">
    <source>
        <dbReference type="Proteomes" id="UP000828390"/>
    </source>
</evidence>
<proteinExistence type="predicted"/>
<feature type="transmembrane region" description="Helical" evidence="2">
    <location>
        <begin position="104"/>
        <end position="128"/>
    </location>
</feature>
<feature type="signal peptide" evidence="3">
    <location>
        <begin position="1"/>
        <end position="18"/>
    </location>
</feature>
<dbReference type="EMBL" id="JAIWYP010000004">
    <property type="protein sequence ID" value="KAH3829962.1"/>
    <property type="molecule type" value="Genomic_DNA"/>
</dbReference>
<keyword evidence="2" id="KW-0472">Membrane</keyword>
<keyword evidence="2" id="KW-1133">Transmembrane helix</keyword>
<keyword evidence="2" id="KW-0812">Transmembrane</keyword>
<evidence type="ECO:0000256" key="1">
    <source>
        <dbReference type="SAM" id="MobiDB-lite"/>
    </source>
</evidence>
<sequence length="237" mass="26828">MNRVLFIVLLGSFAHTSARTFPWNNRTPLPRITMPTQRLIDTGDWRTFLVNHLTPPPTIDIHRLLDAGSWTFSGNYRTARPRIDTDTDINRWSPLSLSKAHKKLIALGCIAGIMCVAGVVIGCVRCYLCCQTRCSANHPSATDEAGKCHPMARHAEYRQVETRDECRIWNQERNHPGTDNLTQSQQQDYDCNQPADAGDIPRTNIPSVPPPSYSDVVNSEQVTEENEVWIKRIESME</sequence>